<proteinExistence type="predicted"/>
<protein>
    <submittedName>
        <fullName evidence="1">Uncharacterized protein</fullName>
    </submittedName>
</protein>
<evidence type="ECO:0000313" key="2">
    <source>
        <dbReference type="Proteomes" id="UP000642829"/>
    </source>
</evidence>
<dbReference type="EMBL" id="BMXG01000012">
    <property type="protein sequence ID" value="GHC04575.1"/>
    <property type="molecule type" value="Genomic_DNA"/>
</dbReference>
<dbReference type="Proteomes" id="UP000642829">
    <property type="component" value="Unassembled WGS sequence"/>
</dbReference>
<evidence type="ECO:0000313" key="1">
    <source>
        <dbReference type="EMBL" id="GHC04575.1"/>
    </source>
</evidence>
<reference evidence="1" key="1">
    <citation type="journal article" date="2014" name="Int. J. Syst. Evol. Microbiol.">
        <title>Complete genome sequence of Corynebacterium casei LMG S-19264T (=DSM 44701T), isolated from a smear-ripened cheese.</title>
        <authorList>
            <consortium name="US DOE Joint Genome Institute (JGI-PGF)"/>
            <person name="Walter F."/>
            <person name="Albersmeier A."/>
            <person name="Kalinowski J."/>
            <person name="Ruckert C."/>
        </authorList>
    </citation>
    <scope>NUCLEOTIDE SEQUENCE</scope>
    <source>
        <strain evidence="1">KCTC 12870</strain>
    </source>
</reference>
<accession>A0A8J3DCU7</accession>
<dbReference type="AlphaFoldDB" id="A0A8J3DCU7"/>
<gene>
    <name evidence="1" type="ORF">GCM10007047_21770</name>
</gene>
<sequence length="59" mass="6936">MRGFDATLDTQDMDIIKRMKWLDITLPITLRSFTLLYRSLPTQPERDTEHSTKAENAPR</sequence>
<name>A0A8J3DCU7_9BACT</name>
<keyword evidence="2" id="KW-1185">Reference proteome</keyword>
<reference evidence="1" key="2">
    <citation type="submission" date="2020-09" db="EMBL/GenBank/DDBJ databases">
        <authorList>
            <person name="Sun Q."/>
            <person name="Kim S."/>
        </authorList>
    </citation>
    <scope>NUCLEOTIDE SEQUENCE</scope>
    <source>
        <strain evidence="1">KCTC 12870</strain>
    </source>
</reference>
<comment type="caution">
    <text evidence="1">The sequence shown here is derived from an EMBL/GenBank/DDBJ whole genome shotgun (WGS) entry which is preliminary data.</text>
</comment>
<organism evidence="1 2">
    <name type="scientific">Cerasicoccus arenae</name>
    <dbReference type="NCBI Taxonomy" id="424488"/>
    <lineage>
        <taxon>Bacteria</taxon>
        <taxon>Pseudomonadati</taxon>
        <taxon>Verrucomicrobiota</taxon>
        <taxon>Opitutia</taxon>
        <taxon>Puniceicoccales</taxon>
        <taxon>Cerasicoccaceae</taxon>
        <taxon>Cerasicoccus</taxon>
    </lineage>
</organism>